<dbReference type="InterPro" id="IPR013517">
    <property type="entry name" value="FG-GAP"/>
</dbReference>
<dbReference type="Proteomes" id="UP001500767">
    <property type="component" value="Unassembled WGS sequence"/>
</dbReference>
<evidence type="ECO:0000256" key="3">
    <source>
        <dbReference type="ARBA" id="ARBA00022801"/>
    </source>
</evidence>
<proteinExistence type="predicted"/>
<dbReference type="PANTHER" id="PTHR23221:SF7">
    <property type="entry name" value="PHOSPHATIDYLINOSITOL-GLYCAN-SPECIFIC PHOSPHOLIPASE D"/>
    <property type="match status" value="1"/>
</dbReference>
<dbReference type="PRINTS" id="PR01185">
    <property type="entry name" value="INTEGRINA"/>
</dbReference>
<evidence type="ECO:0000256" key="4">
    <source>
        <dbReference type="ARBA" id="ARBA00023180"/>
    </source>
</evidence>
<organism evidence="7 8">
    <name type="scientific">Microlunatus spumicola</name>
    <dbReference type="NCBI Taxonomy" id="81499"/>
    <lineage>
        <taxon>Bacteria</taxon>
        <taxon>Bacillati</taxon>
        <taxon>Actinomycetota</taxon>
        <taxon>Actinomycetes</taxon>
        <taxon>Propionibacteriales</taxon>
        <taxon>Propionibacteriaceae</taxon>
        <taxon>Microlunatus</taxon>
    </lineage>
</organism>
<evidence type="ECO:0000313" key="8">
    <source>
        <dbReference type="Proteomes" id="UP001500767"/>
    </source>
</evidence>
<evidence type="ECO:0000256" key="5">
    <source>
        <dbReference type="SAM" id="MobiDB-lite"/>
    </source>
</evidence>
<keyword evidence="2" id="KW-0677">Repeat</keyword>
<dbReference type="RefSeq" id="WP_204910717.1">
    <property type="nucleotide sequence ID" value="NZ_BAAAYR010000002.1"/>
</dbReference>
<keyword evidence="8" id="KW-1185">Reference proteome</keyword>
<feature type="region of interest" description="Disordered" evidence="5">
    <location>
        <begin position="33"/>
        <end position="54"/>
    </location>
</feature>
<keyword evidence="4" id="KW-0325">Glycoprotein</keyword>
<evidence type="ECO:0000313" key="7">
    <source>
        <dbReference type="EMBL" id="GAA3565066.1"/>
    </source>
</evidence>
<comment type="caution">
    <text evidence="7">The sequence shown here is derived from an EMBL/GenBank/DDBJ whole genome shotgun (WGS) entry which is preliminary data.</text>
</comment>
<feature type="chain" id="PRO_5045121358" evidence="6">
    <location>
        <begin position="29"/>
        <end position="505"/>
    </location>
</feature>
<evidence type="ECO:0000256" key="2">
    <source>
        <dbReference type="ARBA" id="ARBA00022737"/>
    </source>
</evidence>
<dbReference type="PANTHER" id="PTHR23221">
    <property type="entry name" value="GLYCOSYLPHOSPHATIDYLINOSITOL PHOSPHOLIPASE D"/>
    <property type="match status" value="1"/>
</dbReference>
<dbReference type="EMBL" id="BAAAYR010000002">
    <property type="protein sequence ID" value="GAA3565066.1"/>
    <property type="molecule type" value="Genomic_DNA"/>
</dbReference>
<feature type="region of interest" description="Disordered" evidence="5">
    <location>
        <begin position="446"/>
        <end position="505"/>
    </location>
</feature>
<reference evidence="8" key="1">
    <citation type="journal article" date="2019" name="Int. J. Syst. Evol. Microbiol.">
        <title>The Global Catalogue of Microorganisms (GCM) 10K type strain sequencing project: providing services to taxonomists for standard genome sequencing and annotation.</title>
        <authorList>
            <consortium name="The Broad Institute Genomics Platform"/>
            <consortium name="The Broad Institute Genome Sequencing Center for Infectious Disease"/>
            <person name="Wu L."/>
            <person name="Ma J."/>
        </authorList>
    </citation>
    <scope>NUCLEOTIDE SEQUENCE [LARGE SCALE GENOMIC DNA]</scope>
    <source>
        <strain evidence="8">JCM 16540</strain>
    </source>
</reference>
<feature type="compositionally biased region" description="Low complexity" evidence="5">
    <location>
        <begin position="465"/>
        <end position="478"/>
    </location>
</feature>
<keyword evidence="3" id="KW-0378">Hydrolase</keyword>
<dbReference type="PROSITE" id="PS51470">
    <property type="entry name" value="FG_GAP"/>
    <property type="match status" value="5"/>
</dbReference>
<dbReference type="Pfam" id="PF01839">
    <property type="entry name" value="FG-GAP"/>
    <property type="match status" value="4"/>
</dbReference>
<evidence type="ECO:0000256" key="6">
    <source>
        <dbReference type="SAM" id="SignalP"/>
    </source>
</evidence>
<gene>
    <name evidence="7" type="ORF">GCM10022197_20990</name>
</gene>
<dbReference type="SUPFAM" id="SSF69318">
    <property type="entry name" value="Integrin alpha N-terminal domain"/>
    <property type="match status" value="1"/>
</dbReference>
<keyword evidence="1 6" id="KW-0732">Signal</keyword>
<dbReference type="InterPro" id="IPR000413">
    <property type="entry name" value="Integrin_alpha"/>
</dbReference>
<dbReference type="SMART" id="SM00191">
    <property type="entry name" value="Int_alpha"/>
    <property type="match status" value="6"/>
</dbReference>
<dbReference type="Gene3D" id="2.130.10.130">
    <property type="entry name" value="Integrin alpha, N-terminal"/>
    <property type="match status" value="3"/>
</dbReference>
<feature type="signal peptide" evidence="6">
    <location>
        <begin position="1"/>
        <end position="28"/>
    </location>
</feature>
<name>A0ABP6XEX6_9ACTN</name>
<protein>
    <submittedName>
        <fullName evidence="7">FG-GAP repeat protein</fullName>
    </submittedName>
</protein>
<dbReference type="InterPro" id="IPR013519">
    <property type="entry name" value="Int_alpha_beta-p"/>
</dbReference>
<accession>A0ABP6XEX6</accession>
<sequence>MTSVRTRSWAALAGLAVPLALTAAPAHAATAAKPYDFDGNGRTDQVAGAPTLDRGSDAEAGGVVVRYARNASGSGRLGQVITQSTSKVSGSSEDGDHFGSAVASADFDGDGYADLAVGLPGEDFKGKQDAGAVTVLYGTSKGLSGSRSKQFSEPEGKYRYAGFGGALAAGDLNGDGYPDLAVGAVDDERDLTPDDDFPASGSVTILYGGKKGVTTSKSTRFLGQQGEEQDYHFGSSLAVADVDDDGRADVVVVSEGAGDDDDGNDTDGSLSYCAGTSAGPTGCRRLLHERSLGSASTVLVANVAGSARPEVVVGVPDNSAATDPGGITVVTLTGTGTATTASAADVDQEDAGLPGTGEESGDYFGASVAGADLDADGYTDLVVAAPGEAVGDEDAGRVFVIRGGADGLATSGNTAYDQDTPGVPGGSEEGDFFGGSLSLLDVDGDGRPDLSIGAPGEDDGGGRVTTLLGSGSGFTTDGARSYRVRDVDVNDESPYGGSLGEALGR</sequence>
<evidence type="ECO:0000256" key="1">
    <source>
        <dbReference type="ARBA" id="ARBA00022729"/>
    </source>
</evidence>
<dbReference type="InterPro" id="IPR028994">
    <property type="entry name" value="Integrin_alpha_N"/>
</dbReference>